<comment type="caution">
    <text evidence="1">The sequence shown here is derived from an EMBL/GenBank/DDBJ whole genome shotgun (WGS) entry which is preliminary data.</text>
</comment>
<name>A0ABR7E3C4_9BACT</name>
<reference evidence="1 2" key="1">
    <citation type="submission" date="2020-08" db="EMBL/GenBank/DDBJ databases">
        <title>Genome public.</title>
        <authorList>
            <person name="Liu C."/>
            <person name="Sun Q."/>
        </authorList>
    </citation>
    <scope>NUCLEOTIDE SEQUENCE [LARGE SCALE GENOMIC DNA]</scope>
    <source>
        <strain evidence="1 2">BX2</strain>
    </source>
</reference>
<accession>A0ABR7E3C4</accession>
<evidence type="ECO:0000313" key="1">
    <source>
        <dbReference type="EMBL" id="MBC5644262.1"/>
    </source>
</evidence>
<protein>
    <submittedName>
        <fullName evidence="1">Uncharacterized protein</fullName>
    </submittedName>
</protein>
<sequence length="282" mass="31868">MKIKFEGQTHQIDANTLINTLIHYQSVITEANKGLSGGAKAIELKVNAFEKGSFVVDVSIEESFILQMFSGDTMEYLANLATVVGGVFAAYKILKGKPAKSDKEKDAITININNNNIVVNQTIINVYNQPLVREAVSKSIETADADANVEGLIVDSDGQKPVVFKKENFKEYIYNDFDTENEIPNEISEEVEAQLTIIGLNFEPGSRWQFIYNGFKIQMIVKDDALMRKINEGERFGKGDSIKVKMKITKRYNPTYNAYENKSYRIIEFLDHILAPRQKDVF</sequence>
<organism evidence="1 2">
    <name type="scientific">Parabacteroides segnis</name>
    <dbReference type="NCBI Taxonomy" id="2763058"/>
    <lineage>
        <taxon>Bacteria</taxon>
        <taxon>Pseudomonadati</taxon>
        <taxon>Bacteroidota</taxon>
        <taxon>Bacteroidia</taxon>
        <taxon>Bacteroidales</taxon>
        <taxon>Tannerellaceae</taxon>
        <taxon>Parabacteroides</taxon>
    </lineage>
</organism>
<proteinExistence type="predicted"/>
<gene>
    <name evidence="1" type="ORF">H8S77_15380</name>
</gene>
<dbReference type="Proteomes" id="UP000644010">
    <property type="component" value="Unassembled WGS sequence"/>
</dbReference>
<dbReference type="EMBL" id="JACOOI010000016">
    <property type="protein sequence ID" value="MBC5644262.1"/>
    <property type="molecule type" value="Genomic_DNA"/>
</dbReference>
<keyword evidence="2" id="KW-1185">Reference proteome</keyword>
<evidence type="ECO:0000313" key="2">
    <source>
        <dbReference type="Proteomes" id="UP000644010"/>
    </source>
</evidence>
<dbReference type="RefSeq" id="WP_186960163.1">
    <property type="nucleotide sequence ID" value="NZ_JACOOI010000016.1"/>
</dbReference>